<dbReference type="Proteomes" id="UP001060336">
    <property type="component" value="Chromosome"/>
</dbReference>
<dbReference type="InterPro" id="IPR000163">
    <property type="entry name" value="Prohibitin"/>
</dbReference>
<gene>
    <name evidence="6" type="ORF">NUH88_13680</name>
</gene>
<feature type="transmembrane region" description="Helical" evidence="4">
    <location>
        <begin position="20"/>
        <end position="40"/>
    </location>
</feature>
<comment type="subcellular location">
    <subcellularLocation>
        <location evidence="1">Membrane</location>
        <topology evidence="1">Single-pass membrane protein</topology>
    </subcellularLocation>
</comment>
<feature type="region of interest" description="Disordered" evidence="3">
    <location>
        <begin position="301"/>
        <end position="416"/>
    </location>
</feature>
<evidence type="ECO:0000256" key="1">
    <source>
        <dbReference type="ARBA" id="ARBA00004167"/>
    </source>
</evidence>
<dbReference type="SMART" id="SM00244">
    <property type="entry name" value="PHB"/>
    <property type="match status" value="1"/>
</dbReference>
<evidence type="ECO:0000313" key="6">
    <source>
        <dbReference type="EMBL" id="UUX48457.1"/>
    </source>
</evidence>
<evidence type="ECO:0000259" key="5">
    <source>
        <dbReference type="SMART" id="SM00244"/>
    </source>
</evidence>
<dbReference type="GO" id="GO:0016020">
    <property type="term" value="C:membrane"/>
    <property type="evidence" value="ECO:0007669"/>
    <property type="project" value="UniProtKB-SubCell"/>
</dbReference>
<proteinExistence type="predicted"/>
<reference evidence="6" key="1">
    <citation type="submission" date="2022-08" db="EMBL/GenBank/DDBJ databases">
        <title>Nisaea acidiphila sp. nov., isolated from a marine algal debris and emended description of the genus Nisaea Urios et al. 2008.</title>
        <authorList>
            <person name="Kwon K."/>
        </authorList>
    </citation>
    <scope>NUCLEOTIDE SEQUENCE</scope>
    <source>
        <strain evidence="6">MEBiC11861</strain>
    </source>
</reference>
<dbReference type="PANTHER" id="PTHR23222:SF1">
    <property type="entry name" value="PROHIBITIN-2"/>
    <property type="match status" value="1"/>
</dbReference>
<dbReference type="InterPro" id="IPR001107">
    <property type="entry name" value="Band_7"/>
</dbReference>
<keyword evidence="4" id="KW-1133">Transmembrane helix</keyword>
<dbReference type="RefSeq" id="WP_257766964.1">
    <property type="nucleotide sequence ID" value="NZ_CP102480.1"/>
</dbReference>
<dbReference type="Gene3D" id="3.30.479.30">
    <property type="entry name" value="Band 7 domain"/>
    <property type="match status" value="1"/>
</dbReference>
<keyword evidence="2 4" id="KW-0472">Membrane</keyword>
<organism evidence="6 7">
    <name type="scientific">Nisaea acidiphila</name>
    <dbReference type="NCBI Taxonomy" id="1862145"/>
    <lineage>
        <taxon>Bacteria</taxon>
        <taxon>Pseudomonadati</taxon>
        <taxon>Pseudomonadota</taxon>
        <taxon>Alphaproteobacteria</taxon>
        <taxon>Rhodospirillales</taxon>
        <taxon>Thalassobaculaceae</taxon>
        <taxon>Nisaea</taxon>
    </lineage>
</organism>
<protein>
    <submittedName>
        <fullName evidence="6">Prohibitin family protein</fullName>
    </submittedName>
</protein>
<dbReference type="Pfam" id="PF01145">
    <property type="entry name" value="Band_7"/>
    <property type="match status" value="1"/>
</dbReference>
<dbReference type="PANTHER" id="PTHR23222">
    <property type="entry name" value="PROHIBITIN"/>
    <property type="match status" value="1"/>
</dbReference>
<dbReference type="KEGG" id="naci:NUH88_13680"/>
<evidence type="ECO:0000256" key="4">
    <source>
        <dbReference type="SAM" id="Phobius"/>
    </source>
</evidence>
<dbReference type="AlphaFoldDB" id="A0A9J7APD5"/>
<dbReference type="CDD" id="cd03401">
    <property type="entry name" value="SPFH_prohibitin"/>
    <property type="match status" value="1"/>
</dbReference>
<evidence type="ECO:0000256" key="3">
    <source>
        <dbReference type="SAM" id="MobiDB-lite"/>
    </source>
</evidence>
<accession>A0A9J7APD5</accession>
<dbReference type="SUPFAM" id="SSF117892">
    <property type="entry name" value="Band 7/SPFH domain"/>
    <property type="match status" value="1"/>
</dbReference>
<dbReference type="InterPro" id="IPR036013">
    <property type="entry name" value="Band_7/SPFH_dom_sf"/>
</dbReference>
<keyword evidence="7" id="KW-1185">Reference proteome</keyword>
<evidence type="ECO:0000313" key="7">
    <source>
        <dbReference type="Proteomes" id="UP001060336"/>
    </source>
</evidence>
<dbReference type="EMBL" id="CP102480">
    <property type="protein sequence ID" value="UUX48457.1"/>
    <property type="molecule type" value="Genomic_DNA"/>
</dbReference>
<sequence>MIRRFFSWLSNWTHRHWVEFFAAGAVFLLLLLVLWPLIVYTVPPGSVGVMWYRFFGGTVTKPNTELREGIHFIFPWDKIYMYDARLQRINESVKGLSVDGLEITVDVSSRFVINRQYAGYLHKSLGPQYKETLMRPQLRTLILTYISENEASDLYSTRRERVQTIVQTRFQSKLANISSNVPFEEAYVDLEDVLIEEITLPSFVRSAIEQKERVRHMSEAYDFRLRLEEKERQRKRIEAEGIRSFQEIVAPGITPSYLRWRGIEATLQLAQSNNAKVVIIGGENGLPIILNTESGLETIGEDQKKRAAQRPPGGETSGYSDPTQFGPRSDLLKMPSLAGPPPLTASGAPLRQNSAAPPDIPQEEHGPSGTDAGTVPTVGGIPVADPNAQNTLREWLGKLTGSGTPAPASSPPPQSN</sequence>
<keyword evidence="4" id="KW-0812">Transmembrane</keyword>
<name>A0A9J7APD5_9PROT</name>
<evidence type="ECO:0000256" key="2">
    <source>
        <dbReference type="ARBA" id="ARBA00023136"/>
    </source>
</evidence>
<feature type="domain" description="Band 7" evidence="5">
    <location>
        <begin position="37"/>
        <end position="212"/>
    </location>
</feature>
<dbReference type="GO" id="GO:0007005">
    <property type="term" value="P:mitochondrion organization"/>
    <property type="evidence" value="ECO:0007669"/>
    <property type="project" value="TreeGrafter"/>
</dbReference>